<reference evidence="2" key="2">
    <citation type="submission" date="2020-05" db="EMBL/GenBank/DDBJ databases">
        <authorList>
            <person name="Kim H.-S."/>
            <person name="Proctor R.H."/>
            <person name="Brown D.W."/>
        </authorList>
    </citation>
    <scope>NUCLEOTIDE SEQUENCE</scope>
    <source>
        <strain evidence="2">NRRL 22465</strain>
    </source>
</reference>
<gene>
    <name evidence="2" type="ORF">FZEAL_2878</name>
</gene>
<evidence type="ECO:0000256" key="1">
    <source>
        <dbReference type="SAM" id="MobiDB-lite"/>
    </source>
</evidence>
<proteinExistence type="predicted"/>
<feature type="compositionally biased region" description="Basic residues" evidence="1">
    <location>
        <begin position="89"/>
        <end position="106"/>
    </location>
</feature>
<feature type="region of interest" description="Disordered" evidence="1">
    <location>
        <begin position="1"/>
        <end position="122"/>
    </location>
</feature>
<keyword evidence="3" id="KW-1185">Reference proteome</keyword>
<sequence>TMANIAAKLAASEREADAARVRAKLRAARGTRGVKKPTIAPSPPEPQAAEPPAQEPKPKPKASGFEDVDPVKRDPAPAEEQQQQQLKPEKRRRDRRTSKTASRRRSTLSPWELEALMTGNAQ</sequence>
<feature type="compositionally biased region" description="Basic residues" evidence="1">
    <location>
        <begin position="21"/>
        <end position="35"/>
    </location>
</feature>
<reference evidence="2" key="1">
    <citation type="journal article" date="2020" name="BMC Genomics">
        <title>Correction to: Identification and distribution of gene clusters required for synthesis of sphingolipid metabolism inhibitors in diverse species of the filamentous fungus Fusarium.</title>
        <authorList>
            <person name="Kim H.S."/>
            <person name="Lohmar J.M."/>
            <person name="Busman M."/>
            <person name="Brown D.W."/>
            <person name="Naumann T.A."/>
            <person name="Divon H.H."/>
            <person name="Lysoe E."/>
            <person name="Uhlig S."/>
            <person name="Proctor R.H."/>
        </authorList>
    </citation>
    <scope>NUCLEOTIDE SEQUENCE</scope>
    <source>
        <strain evidence="2">NRRL 22465</strain>
    </source>
</reference>
<dbReference type="Proteomes" id="UP000635477">
    <property type="component" value="Unassembled WGS sequence"/>
</dbReference>
<name>A0A8H4UPX2_9HYPO</name>
<comment type="caution">
    <text evidence="2">The sequence shown here is derived from an EMBL/GenBank/DDBJ whole genome shotgun (WGS) entry which is preliminary data.</text>
</comment>
<accession>A0A8H4UPX2</accession>
<dbReference type="AlphaFoldDB" id="A0A8H4UPX2"/>
<protein>
    <submittedName>
        <fullName evidence="2">Uncharacterized protein</fullName>
    </submittedName>
</protein>
<organism evidence="2 3">
    <name type="scientific">Fusarium zealandicum</name>
    <dbReference type="NCBI Taxonomy" id="1053134"/>
    <lineage>
        <taxon>Eukaryota</taxon>
        <taxon>Fungi</taxon>
        <taxon>Dikarya</taxon>
        <taxon>Ascomycota</taxon>
        <taxon>Pezizomycotina</taxon>
        <taxon>Sordariomycetes</taxon>
        <taxon>Hypocreomycetidae</taxon>
        <taxon>Hypocreales</taxon>
        <taxon>Nectriaceae</taxon>
        <taxon>Fusarium</taxon>
        <taxon>Fusarium staphyleae species complex</taxon>
    </lineage>
</organism>
<feature type="compositionally biased region" description="Basic and acidic residues" evidence="1">
    <location>
        <begin position="11"/>
        <end position="20"/>
    </location>
</feature>
<feature type="non-terminal residue" evidence="2">
    <location>
        <position position="1"/>
    </location>
</feature>
<dbReference type="EMBL" id="JABEYC010000175">
    <property type="protein sequence ID" value="KAF4981301.1"/>
    <property type="molecule type" value="Genomic_DNA"/>
</dbReference>
<evidence type="ECO:0000313" key="2">
    <source>
        <dbReference type="EMBL" id="KAF4981301.1"/>
    </source>
</evidence>
<evidence type="ECO:0000313" key="3">
    <source>
        <dbReference type="Proteomes" id="UP000635477"/>
    </source>
</evidence>